<name>A0A667X1M5_9TELE</name>
<dbReference type="InterPro" id="IPR036179">
    <property type="entry name" value="Ig-like_dom_sf"/>
</dbReference>
<dbReference type="InterPro" id="IPR013783">
    <property type="entry name" value="Ig-like_fold"/>
</dbReference>
<dbReference type="Pfam" id="PF07654">
    <property type="entry name" value="C1-set"/>
    <property type="match status" value="1"/>
</dbReference>
<keyword evidence="2" id="KW-0472">Membrane</keyword>
<dbReference type="GeneTree" id="ENSGT01030000234901"/>
<feature type="transmembrane region" description="Helical" evidence="2">
    <location>
        <begin position="112"/>
        <end position="131"/>
    </location>
</feature>
<evidence type="ECO:0000313" key="4">
    <source>
        <dbReference type="Ensembl" id="ENSMMDP00005007873.1"/>
    </source>
</evidence>
<reference evidence="4" key="2">
    <citation type="submission" date="2025-08" db="UniProtKB">
        <authorList>
            <consortium name="Ensembl"/>
        </authorList>
    </citation>
    <scope>IDENTIFICATION</scope>
</reference>
<dbReference type="InterPro" id="IPR050380">
    <property type="entry name" value="Immune_Resp_Modulators"/>
</dbReference>
<dbReference type="SMART" id="SM00407">
    <property type="entry name" value="IGc1"/>
    <property type="match status" value="1"/>
</dbReference>
<evidence type="ECO:0000256" key="2">
    <source>
        <dbReference type="SAM" id="Phobius"/>
    </source>
</evidence>
<dbReference type="PROSITE" id="PS50835">
    <property type="entry name" value="IG_LIKE"/>
    <property type="match status" value="1"/>
</dbReference>
<reference evidence="4" key="3">
    <citation type="submission" date="2025-09" db="UniProtKB">
        <authorList>
            <consortium name="Ensembl"/>
        </authorList>
    </citation>
    <scope>IDENTIFICATION</scope>
</reference>
<organism evidence="4 5">
    <name type="scientific">Myripristis murdjan</name>
    <name type="common">pinecone soldierfish</name>
    <dbReference type="NCBI Taxonomy" id="586833"/>
    <lineage>
        <taxon>Eukaryota</taxon>
        <taxon>Metazoa</taxon>
        <taxon>Chordata</taxon>
        <taxon>Craniata</taxon>
        <taxon>Vertebrata</taxon>
        <taxon>Euteleostomi</taxon>
        <taxon>Actinopterygii</taxon>
        <taxon>Neopterygii</taxon>
        <taxon>Teleostei</taxon>
        <taxon>Neoteleostei</taxon>
        <taxon>Acanthomorphata</taxon>
        <taxon>Holocentriformes</taxon>
        <taxon>Holocentridae</taxon>
        <taxon>Myripristis</taxon>
    </lineage>
</organism>
<dbReference type="InterPro" id="IPR007110">
    <property type="entry name" value="Ig-like_dom"/>
</dbReference>
<dbReference type="PANTHER" id="PTHR23411">
    <property type="entry name" value="TAPASIN"/>
    <property type="match status" value="1"/>
</dbReference>
<evidence type="ECO:0000256" key="1">
    <source>
        <dbReference type="ARBA" id="ARBA00023319"/>
    </source>
</evidence>
<dbReference type="PROSITE" id="PS00290">
    <property type="entry name" value="IG_MHC"/>
    <property type="match status" value="1"/>
</dbReference>
<dbReference type="AlphaFoldDB" id="A0A667X1M5"/>
<dbReference type="InterPro" id="IPR003597">
    <property type="entry name" value="Ig_C1-set"/>
</dbReference>
<accession>A0A667X1M5</accession>
<protein>
    <recommendedName>
        <fullName evidence="3">Ig-like domain-containing protein</fullName>
    </recommendedName>
</protein>
<proteinExistence type="predicted"/>
<evidence type="ECO:0000313" key="5">
    <source>
        <dbReference type="Proteomes" id="UP000472263"/>
    </source>
</evidence>
<evidence type="ECO:0000259" key="3">
    <source>
        <dbReference type="PROSITE" id="PS50835"/>
    </source>
</evidence>
<dbReference type="CDD" id="cd00098">
    <property type="entry name" value="IgC1"/>
    <property type="match status" value="1"/>
</dbReference>
<dbReference type="InterPro" id="IPR003006">
    <property type="entry name" value="Ig/MHC_CS"/>
</dbReference>
<keyword evidence="5" id="KW-1185">Reference proteome</keyword>
<dbReference type="Gene3D" id="2.60.40.10">
    <property type="entry name" value="Immunoglobulins"/>
    <property type="match status" value="1"/>
</dbReference>
<feature type="domain" description="Ig-like" evidence="3">
    <location>
        <begin position="7"/>
        <end position="101"/>
    </location>
</feature>
<reference evidence="4" key="1">
    <citation type="submission" date="2019-06" db="EMBL/GenBank/DDBJ databases">
        <authorList>
            <consortium name="Wellcome Sanger Institute Data Sharing"/>
        </authorList>
    </citation>
    <scope>NUCLEOTIDE SEQUENCE [LARGE SCALE GENOMIC DNA]</scope>
</reference>
<keyword evidence="2" id="KW-0812">Transmembrane</keyword>
<keyword evidence="1" id="KW-0393">Immunoglobulin domain</keyword>
<dbReference type="SUPFAM" id="SSF48726">
    <property type="entry name" value="Immunoglobulin"/>
    <property type="match status" value="1"/>
</dbReference>
<keyword evidence="2" id="KW-1133">Transmembrane helix</keyword>
<dbReference type="InParanoid" id="A0A667X1M5"/>
<dbReference type="Proteomes" id="UP000472263">
    <property type="component" value="Chromosome 8"/>
</dbReference>
<dbReference type="Ensembl" id="ENSMMDT00005008110.1">
    <property type="protein sequence ID" value="ENSMMDP00005007873.1"/>
    <property type="gene ID" value="ENSMMDG00005004346.1"/>
</dbReference>
<sequence length="205" mass="22750">MYMTIFPASVSLSRPSATLLQGSGELVCLVTDFSPAFINITWLLDGTTKLWDYNTSEAHRGPKGKFSIQSRLRVSPVNWQRGAVYTCRVTHSNTTLALNITKPGASLSIMSLIQIMASSLLVCGAVITVLVTNRCNINPCYRGGAEPRRQARSGDRRAVRTKTSQAGFWNVGHMNNAINTEKNTIQCYDHNQHIHISPYQLSRHN</sequence>